<protein>
    <submittedName>
        <fullName evidence="1">Uncharacterized protein</fullName>
    </submittedName>
</protein>
<dbReference type="InterPro" id="IPR056123">
    <property type="entry name" value="DUF7706"/>
</dbReference>
<dbReference type="Proteomes" id="UP001239782">
    <property type="component" value="Chromosome"/>
</dbReference>
<evidence type="ECO:0000313" key="1">
    <source>
        <dbReference type="EMBL" id="WMS85609.1"/>
    </source>
</evidence>
<organism evidence="1 2">
    <name type="scientific">Pleionea litopenaei</name>
    <dbReference type="NCBI Taxonomy" id="3070815"/>
    <lineage>
        <taxon>Bacteria</taxon>
        <taxon>Pseudomonadati</taxon>
        <taxon>Pseudomonadota</taxon>
        <taxon>Gammaproteobacteria</taxon>
        <taxon>Oceanospirillales</taxon>
        <taxon>Pleioneaceae</taxon>
        <taxon>Pleionea</taxon>
    </lineage>
</organism>
<accession>A0AA51RQI0</accession>
<dbReference type="KEGG" id="plei:Q9312_10330"/>
<keyword evidence="2" id="KW-1185">Reference proteome</keyword>
<dbReference type="Pfam" id="PF24806">
    <property type="entry name" value="DUF7706"/>
    <property type="match status" value="1"/>
</dbReference>
<gene>
    <name evidence="1" type="ORF">Q9312_10330</name>
</gene>
<reference evidence="1 2" key="1">
    <citation type="submission" date="2023-08" db="EMBL/GenBank/DDBJ databases">
        <title>Pleionea litopenaei sp. nov., isolated from stomach of juvenile Litopenaeus vannamei.</title>
        <authorList>
            <person name="Rho A.M."/>
            <person name="Hwang C.Y."/>
        </authorList>
    </citation>
    <scope>NUCLEOTIDE SEQUENCE [LARGE SCALE GENOMIC DNA]</scope>
    <source>
        <strain evidence="1 2">HL-JVS1</strain>
    </source>
</reference>
<proteinExistence type="predicted"/>
<evidence type="ECO:0000313" key="2">
    <source>
        <dbReference type="Proteomes" id="UP001239782"/>
    </source>
</evidence>
<dbReference type="RefSeq" id="WP_309200762.1">
    <property type="nucleotide sequence ID" value="NZ_CP133548.1"/>
</dbReference>
<dbReference type="EMBL" id="CP133548">
    <property type="protein sequence ID" value="WMS85609.1"/>
    <property type="molecule type" value="Genomic_DNA"/>
</dbReference>
<sequence length="59" mass="6633">MVIQLELTNTEAMALAQFLKRACFSDYRSNAVDEEEAYQIRDAASHLQDALALKGFAPR</sequence>
<dbReference type="AlphaFoldDB" id="A0AA51RQI0"/>
<name>A0AA51RQI0_9GAMM</name>